<keyword evidence="1" id="KW-0812">Transmembrane</keyword>
<accession>A0ABP0UDL2</accession>
<gene>
    <name evidence="2" type="ORF">CSSPTR1EN2_LOCUS14433</name>
</gene>
<feature type="transmembrane region" description="Helical" evidence="1">
    <location>
        <begin position="118"/>
        <end position="135"/>
    </location>
</feature>
<name>A0ABP0UDL2_9BRYO</name>
<dbReference type="PANTHER" id="PTHR34543">
    <property type="entry name" value="PROTEIN ABA DEFICIENT 4, CHLOROPLASTIC"/>
    <property type="match status" value="1"/>
</dbReference>
<keyword evidence="3" id="KW-1185">Reference proteome</keyword>
<reference evidence="2" key="1">
    <citation type="submission" date="2024-02" db="EMBL/GenBank/DDBJ databases">
        <authorList>
            <consortium name="ELIXIR-Norway"/>
            <consortium name="Elixir Norway"/>
        </authorList>
    </citation>
    <scope>NUCLEOTIDE SEQUENCE</scope>
</reference>
<proteinExistence type="predicted"/>
<organism evidence="2 3">
    <name type="scientific">Sphagnum troendelagicum</name>
    <dbReference type="NCBI Taxonomy" id="128251"/>
    <lineage>
        <taxon>Eukaryota</taxon>
        <taxon>Viridiplantae</taxon>
        <taxon>Streptophyta</taxon>
        <taxon>Embryophyta</taxon>
        <taxon>Bryophyta</taxon>
        <taxon>Sphagnophytina</taxon>
        <taxon>Sphagnopsida</taxon>
        <taxon>Sphagnales</taxon>
        <taxon>Sphagnaceae</taxon>
        <taxon>Sphagnum</taxon>
    </lineage>
</organism>
<feature type="transmembrane region" description="Helical" evidence="1">
    <location>
        <begin position="75"/>
        <end position="98"/>
    </location>
</feature>
<keyword evidence="1" id="KW-0472">Membrane</keyword>
<evidence type="ECO:0000313" key="3">
    <source>
        <dbReference type="Proteomes" id="UP001497512"/>
    </source>
</evidence>
<feature type="transmembrane region" description="Helical" evidence="1">
    <location>
        <begin position="36"/>
        <end position="55"/>
    </location>
</feature>
<keyword evidence="1" id="KW-1133">Transmembrane helix</keyword>
<dbReference type="Pfam" id="PF14108">
    <property type="entry name" value="ABA4-like"/>
    <property type="match status" value="1"/>
</dbReference>
<feature type="transmembrane region" description="Helical" evidence="1">
    <location>
        <begin position="6"/>
        <end position="24"/>
    </location>
</feature>
<dbReference type="EMBL" id="OZ019895">
    <property type="protein sequence ID" value="CAK9219335.1"/>
    <property type="molecule type" value="Genomic_DNA"/>
</dbReference>
<evidence type="ECO:0000256" key="1">
    <source>
        <dbReference type="SAM" id="Phobius"/>
    </source>
</evidence>
<dbReference type="InterPro" id="IPR025461">
    <property type="entry name" value="ABA4-like"/>
</dbReference>
<sequence>MAGALFTFGTAFVIPLYTTMIVAPHWDWTKKLAETSFPYMVLGALYIYLLSLSWTSETLRLMFSSKYWLPELPGITRMFSSTITVASAWIHLLAVDLFCGRHVYLDGLQHNVETRHSLVLCLMMCPIGIISHLLTKAVTLSLRSMKGDQAVEVATVSL</sequence>
<dbReference type="Proteomes" id="UP001497512">
    <property type="component" value="Chromosome 3"/>
</dbReference>
<dbReference type="PANTHER" id="PTHR34543:SF1">
    <property type="entry name" value="PROTEIN ABA DEFICIENT 4, CHLOROPLASTIC"/>
    <property type="match status" value="1"/>
</dbReference>
<evidence type="ECO:0000313" key="2">
    <source>
        <dbReference type="EMBL" id="CAK9219335.1"/>
    </source>
</evidence>
<protein>
    <submittedName>
        <fullName evidence="2">Uncharacterized protein</fullName>
    </submittedName>
</protein>